<dbReference type="GO" id="GO:0019350">
    <property type="term" value="P:teichoic acid biosynthetic process"/>
    <property type="evidence" value="ECO:0007669"/>
    <property type="project" value="UniProtKB-KW"/>
</dbReference>
<evidence type="ECO:0000313" key="12">
    <source>
        <dbReference type="Proteomes" id="UP000253915"/>
    </source>
</evidence>
<evidence type="ECO:0000256" key="1">
    <source>
        <dbReference type="ARBA" id="ARBA00004202"/>
    </source>
</evidence>
<dbReference type="GO" id="GO:0016757">
    <property type="term" value="F:glycosyltransferase activity"/>
    <property type="evidence" value="ECO:0007669"/>
    <property type="project" value="InterPro"/>
</dbReference>
<evidence type="ECO:0000256" key="6">
    <source>
        <dbReference type="ARBA" id="ARBA00023136"/>
    </source>
</evidence>
<keyword evidence="6" id="KW-0472">Membrane</keyword>
<dbReference type="PANTHER" id="PTHR37316:SF3">
    <property type="entry name" value="TEICHOIC ACID GLYCEROL-PHOSPHATE TRANSFERASE"/>
    <property type="match status" value="1"/>
</dbReference>
<dbReference type="Gene3D" id="3.40.50.2000">
    <property type="entry name" value="Glycogen Phosphorylase B"/>
    <property type="match status" value="1"/>
</dbReference>
<comment type="caution">
    <text evidence="8">The sequence shown here is derived from an EMBL/GenBank/DDBJ whole genome shotgun (WGS) entry which is preliminary data.</text>
</comment>
<evidence type="ECO:0000313" key="10">
    <source>
        <dbReference type="EMBL" id="RDC40428.1"/>
    </source>
</evidence>
<keyword evidence="5" id="KW-0777">Teichoic acid biosynthesis</keyword>
<name>A0A369MHF5_EGGLN</name>
<organism evidence="8 13">
    <name type="scientific">Eggerthella lenta</name>
    <name type="common">Eubacterium lentum</name>
    <dbReference type="NCBI Taxonomy" id="84112"/>
    <lineage>
        <taxon>Bacteria</taxon>
        <taxon>Bacillati</taxon>
        <taxon>Actinomycetota</taxon>
        <taxon>Coriobacteriia</taxon>
        <taxon>Eggerthellales</taxon>
        <taxon>Eggerthellaceae</taxon>
        <taxon>Eggerthella</taxon>
    </lineage>
</organism>
<proteinExistence type="inferred from homology"/>
<evidence type="ECO:0000256" key="5">
    <source>
        <dbReference type="ARBA" id="ARBA00022944"/>
    </source>
</evidence>
<reference evidence="11 12" key="1">
    <citation type="journal article" date="2018" name="Elife">
        <title>Discovery and characterization of a prevalent human gut bacterial enzyme sufficient for the inactivation of a family of plant toxins.</title>
        <authorList>
            <person name="Koppel N."/>
            <person name="Bisanz J.E."/>
            <person name="Pandelia M.E."/>
            <person name="Turnbaugh P.J."/>
            <person name="Balskus E.P."/>
        </authorList>
    </citation>
    <scope>NUCLEOTIDE SEQUENCE [LARGE SCALE GENOMIC DNA]</scope>
    <source>
        <strain evidence="10 12">16A</strain>
        <strain evidence="9 11">MR1 #12</strain>
        <strain evidence="8 13">W1 BHI 6</strain>
    </source>
</reference>
<dbReference type="EMBL" id="PPTU01000010">
    <property type="protein sequence ID" value="RDB70283.1"/>
    <property type="molecule type" value="Genomic_DNA"/>
</dbReference>
<dbReference type="RefSeq" id="WP_021411003.1">
    <property type="nucleotide sequence ID" value="NZ_AP025575.1"/>
</dbReference>
<dbReference type="PANTHER" id="PTHR37316">
    <property type="entry name" value="TEICHOIC ACID GLYCEROL-PHOSPHATE PRIMASE"/>
    <property type="match status" value="1"/>
</dbReference>
<dbReference type="Gene3D" id="3.40.50.12580">
    <property type="match status" value="1"/>
</dbReference>
<evidence type="ECO:0000313" key="8">
    <source>
        <dbReference type="EMBL" id="RDB70283.1"/>
    </source>
</evidence>
<protein>
    <recommendedName>
        <fullName evidence="7">Glycosyl transferase family 1 domain-containing protein</fullName>
    </recommendedName>
</protein>
<comment type="similarity">
    <text evidence="2">Belongs to the CDP-glycerol glycerophosphotransferase family.</text>
</comment>
<evidence type="ECO:0000313" key="9">
    <source>
        <dbReference type="EMBL" id="RDB81121.1"/>
    </source>
</evidence>
<dbReference type="InterPro" id="IPR001296">
    <property type="entry name" value="Glyco_trans_1"/>
</dbReference>
<sequence>MGKNLKAVRRAIKKFKSDPQFRAKFLYASAFDKAPRIDEHRVLLESFNGKNFGGNPFYLLKELRSNKQYAHLTVIVAVNETRIEATRILLDNHGLSDVPIVAVHSEEYVDALVASKYLVNNSTFPTYFIKRSGQIYLNTWHGTPLKAMGRKIIDEPHKTGNTQRNFLMSDYLLYPNEYSFEHFKNDYMIAPYFSGKYVLSGYPCNAVLYDNELKQAMKEKLGVEDKRVVVFMPTWRQGKKNGHKGKHSQMLQFILMTLDERLDDDVVVFAKPHYYDTRKINFKSFKHVKQFPSDLETYEVLSMADLLVTDYSSVMFDFLNTNKEIVLFPYDQVEYFETRGAYVSLDELPFDRTIDVYDLCERINKTTKSESTASRYPEARKTYCPYDCEDAAKKLCDLLFSKTEQDMMVIPGAKYHNDNPNIIIFGGALTKNGITSSLLGLLDSLDFDQVNYLVTYPSNKGAAVIETINGFSDDLGYYPIQGEQVMTYSEAIARFLFFRFSIENPWISKRIKSLFSREALRLFPSMSLTRCIHFSGYERSWMHLILGMESEENVIYVHSDMLQERSMRSNYHIPSVTRAYREFDKVAVVRDGLKGIIAQGFNISPDKISVVHNINRIDPIRNLALQDVHYDAQTSSNMPIEELKAILEDKSITKFINVGRFSPEKGHMRLISAFCRYSDAHPDSALIIIGGHGVDHRTILDMVEGHPGKRIVIIKSLSNPFPILASCDAFILSSFYEGLPMSIMEALILGKPVISTAISGPKEFLEQGYGRIVDDSEDGLYEGMCDFEKTGLSDLKSFDAEAFNAQAVKEFYDAIGL</sequence>
<evidence type="ECO:0000256" key="4">
    <source>
        <dbReference type="ARBA" id="ARBA00022679"/>
    </source>
</evidence>
<keyword evidence="3" id="KW-1003">Cell membrane</keyword>
<dbReference type="SUPFAM" id="SSF53756">
    <property type="entry name" value="UDP-Glycosyltransferase/glycogen phosphorylase"/>
    <property type="match status" value="2"/>
</dbReference>
<dbReference type="Pfam" id="PF04464">
    <property type="entry name" value="Glyphos_transf"/>
    <property type="match status" value="1"/>
</dbReference>
<gene>
    <name evidence="10" type="ORF">C1853_03225</name>
    <name evidence="9" type="ORF">C1872_03510</name>
    <name evidence="8" type="ORF">C1875_07870</name>
</gene>
<evidence type="ECO:0000256" key="2">
    <source>
        <dbReference type="ARBA" id="ARBA00010488"/>
    </source>
</evidence>
<dbReference type="Proteomes" id="UP000253970">
    <property type="component" value="Unassembled WGS sequence"/>
</dbReference>
<evidence type="ECO:0000313" key="11">
    <source>
        <dbReference type="Proteomes" id="UP000253752"/>
    </source>
</evidence>
<dbReference type="AlphaFoldDB" id="A0A369MHF5"/>
<dbReference type="EMBL" id="PPTX01000003">
    <property type="protein sequence ID" value="RDB81121.1"/>
    <property type="molecule type" value="Genomic_DNA"/>
</dbReference>
<keyword evidence="4" id="KW-0808">Transferase</keyword>
<dbReference type="InterPro" id="IPR007554">
    <property type="entry name" value="Glycerophosphate_synth"/>
</dbReference>
<evidence type="ECO:0000256" key="3">
    <source>
        <dbReference type="ARBA" id="ARBA00022475"/>
    </source>
</evidence>
<dbReference type="GO" id="GO:0005886">
    <property type="term" value="C:plasma membrane"/>
    <property type="evidence" value="ECO:0007669"/>
    <property type="project" value="UniProtKB-SubCell"/>
</dbReference>
<dbReference type="GO" id="GO:0047355">
    <property type="term" value="F:CDP-glycerol glycerophosphotransferase activity"/>
    <property type="evidence" value="ECO:0007669"/>
    <property type="project" value="InterPro"/>
</dbReference>
<evidence type="ECO:0000259" key="7">
    <source>
        <dbReference type="Pfam" id="PF00534"/>
    </source>
</evidence>
<evidence type="ECO:0000313" key="13">
    <source>
        <dbReference type="Proteomes" id="UP000253970"/>
    </source>
</evidence>
<dbReference type="Pfam" id="PF00534">
    <property type="entry name" value="Glycos_transf_1"/>
    <property type="match status" value="1"/>
</dbReference>
<dbReference type="Gene3D" id="3.40.50.11820">
    <property type="match status" value="1"/>
</dbReference>
<dbReference type="CDD" id="cd03811">
    <property type="entry name" value="GT4_GT28_WabH-like"/>
    <property type="match status" value="1"/>
</dbReference>
<accession>A0A369MHF5</accession>
<dbReference type="Proteomes" id="UP000253752">
    <property type="component" value="Unassembled WGS sequence"/>
</dbReference>
<dbReference type="EMBL" id="PPUQ01000003">
    <property type="protein sequence ID" value="RDC40428.1"/>
    <property type="molecule type" value="Genomic_DNA"/>
</dbReference>
<dbReference type="Proteomes" id="UP000253915">
    <property type="component" value="Unassembled WGS sequence"/>
</dbReference>
<comment type="subcellular location">
    <subcellularLocation>
        <location evidence="1">Cell membrane</location>
        <topology evidence="1">Peripheral membrane protein</topology>
    </subcellularLocation>
</comment>
<dbReference type="InterPro" id="IPR051612">
    <property type="entry name" value="Teichoic_Acid_Biosynth"/>
</dbReference>
<dbReference type="InterPro" id="IPR043149">
    <property type="entry name" value="TagF_N"/>
</dbReference>
<dbReference type="InterPro" id="IPR043148">
    <property type="entry name" value="TagF_C"/>
</dbReference>
<feature type="domain" description="Glycosyl transferase family 1" evidence="7">
    <location>
        <begin position="648"/>
        <end position="776"/>
    </location>
</feature>